<evidence type="ECO:0000259" key="3">
    <source>
        <dbReference type="PROSITE" id="PS50086"/>
    </source>
</evidence>
<evidence type="ECO:0000313" key="5">
    <source>
        <dbReference type="Proteomes" id="UP001139887"/>
    </source>
</evidence>
<dbReference type="Gene3D" id="2.30.29.230">
    <property type="match status" value="1"/>
</dbReference>
<dbReference type="SUPFAM" id="SSF47923">
    <property type="entry name" value="Ypt/Rab-GAP domain of gyp1p"/>
    <property type="match status" value="2"/>
</dbReference>
<sequence length="866" mass="97061">MGGGPVEKSPSDFSDYCIISEVSQVRLLYSRSKVYVYRSANKRDHISGFISIIQGPDDQYYIAWTPEALLSEQDKEAYVQVELCPNFSINELQSNNADSSVAINSQEGSMLISTEPLSHARSISSVANYAFCKPVGDIASLVIHKPSLTHWYGTLIINLADGSSLAPMWFHDDESASSLLGLTRHLGCDELLVWLSHIVSIERSTSDPTRYEIRSSKSPHVALSQQTTPATSTVLSKPADASTSAAATSSSAANASASKPSDAIDAALSGNMDPLMGQVKELQWGILERFSRITQTVRDAATSFIETPVGRQMAPYIPPSLNNAGRAQSASSNLVKEYEGARIYLAKWAAQHIISQQQEDGERESQMAQISGAADRPVDGEGHLSIWEEWLTENGDLGEFEVVGTSSELPRPIRTQPPLSAERWFTFFESEASSGPNSEFRMVADADAVRRAIFAGGIEEDMRPLVWKYLLGIYSWDSSESERKATDKQKADEYWILKSKWLNDPELKESADFIEQSSRIEKDVLRTDRTLPLFATDSVFGGTDETNLSEHGLPGSSASLEKMKDILMTYHFYDQGDLGYVQGMSDLLAPVYSVYQDEPTTFWAFTKFMQRMRWHFVRDQSGMQDELDTMAQLVEIANPRLYKHLEKCDASNMFCCYRWLLIWFKREFSFENVLRLWEVLWTDYLTERFVLFVALAILQRHSDVIIDHLRSPEEVLKYVQDLSDTIDLNDALKGAEICFYKVRHRVHAVEQMYQKRNLPLFVSTTNKDKPDDERKEADVCNVSADSEVPLMSFEWEGDEQDGSLGENAPLLSEDVSGSNISRTPPLTSSLPSISENHEELPANGSAIPTSDISLPPISEAVYRIFY</sequence>
<reference evidence="4" key="1">
    <citation type="submission" date="2022-07" db="EMBL/GenBank/DDBJ databases">
        <title>Phylogenomic reconstructions and comparative analyses of Kickxellomycotina fungi.</title>
        <authorList>
            <person name="Reynolds N.K."/>
            <person name="Stajich J.E."/>
            <person name="Barry K."/>
            <person name="Grigoriev I.V."/>
            <person name="Crous P."/>
            <person name="Smith M.E."/>
        </authorList>
    </citation>
    <scope>NUCLEOTIDE SEQUENCE</scope>
    <source>
        <strain evidence="4">NRRL 1566</strain>
    </source>
</reference>
<dbReference type="Proteomes" id="UP001139887">
    <property type="component" value="Unassembled WGS sequence"/>
</dbReference>
<dbReference type="InterPro" id="IPR021935">
    <property type="entry name" value="SGSM1/2_RBD"/>
</dbReference>
<evidence type="ECO:0000256" key="2">
    <source>
        <dbReference type="SAM" id="MobiDB-lite"/>
    </source>
</evidence>
<keyword evidence="1" id="KW-0343">GTPase activation</keyword>
<dbReference type="PANTHER" id="PTHR22957">
    <property type="entry name" value="TBC1 DOMAIN FAMILY MEMBER GTPASE-ACTIVATING PROTEIN"/>
    <property type="match status" value="1"/>
</dbReference>
<dbReference type="Pfam" id="PF12068">
    <property type="entry name" value="PH_RBD"/>
    <property type="match status" value="1"/>
</dbReference>
<dbReference type="SMART" id="SM00164">
    <property type="entry name" value="TBC"/>
    <property type="match status" value="1"/>
</dbReference>
<dbReference type="GO" id="GO:0005096">
    <property type="term" value="F:GTPase activator activity"/>
    <property type="evidence" value="ECO:0007669"/>
    <property type="project" value="UniProtKB-KW"/>
</dbReference>
<comment type="caution">
    <text evidence="4">The sequence shown here is derived from an EMBL/GenBank/DDBJ whole genome shotgun (WGS) entry which is preliminary data.</text>
</comment>
<protein>
    <submittedName>
        <fullName evidence="4">GTPase activating protein</fullName>
    </submittedName>
</protein>
<dbReference type="PROSITE" id="PS50086">
    <property type="entry name" value="TBC_RABGAP"/>
    <property type="match status" value="1"/>
</dbReference>
<dbReference type="AlphaFoldDB" id="A0A9W8LZC4"/>
<evidence type="ECO:0000313" key="4">
    <source>
        <dbReference type="EMBL" id="KAJ2848832.1"/>
    </source>
</evidence>
<dbReference type="EMBL" id="JANBUW010000129">
    <property type="protein sequence ID" value="KAJ2848832.1"/>
    <property type="molecule type" value="Genomic_DNA"/>
</dbReference>
<dbReference type="Gene3D" id="1.10.472.80">
    <property type="entry name" value="Ypt/Rab-GAP domain of gyp1p, domain 3"/>
    <property type="match status" value="1"/>
</dbReference>
<dbReference type="Gene3D" id="1.10.8.270">
    <property type="entry name" value="putative rabgap domain of human tbc1 domain family member 14 like domains"/>
    <property type="match status" value="1"/>
</dbReference>
<accession>A0A9W8LZC4</accession>
<evidence type="ECO:0000256" key="1">
    <source>
        <dbReference type="ARBA" id="ARBA00022468"/>
    </source>
</evidence>
<feature type="domain" description="Rab-GAP TBC" evidence="3">
    <location>
        <begin position="457"/>
        <end position="684"/>
    </location>
</feature>
<dbReference type="OrthoDB" id="10264062at2759"/>
<feature type="compositionally biased region" description="Polar residues" evidence="2">
    <location>
        <begin position="223"/>
        <end position="235"/>
    </location>
</feature>
<organism evidence="4 5">
    <name type="scientific">Coemansia brasiliensis</name>
    <dbReference type="NCBI Taxonomy" id="2650707"/>
    <lineage>
        <taxon>Eukaryota</taxon>
        <taxon>Fungi</taxon>
        <taxon>Fungi incertae sedis</taxon>
        <taxon>Zoopagomycota</taxon>
        <taxon>Kickxellomycotina</taxon>
        <taxon>Kickxellomycetes</taxon>
        <taxon>Kickxellales</taxon>
        <taxon>Kickxellaceae</taxon>
        <taxon>Coemansia</taxon>
    </lineage>
</organism>
<proteinExistence type="predicted"/>
<gene>
    <name evidence="4" type="primary">GYP7</name>
    <name evidence="4" type="ORF">IWW36_003050</name>
</gene>
<dbReference type="InterPro" id="IPR035969">
    <property type="entry name" value="Rab-GAP_TBC_sf"/>
</dbReference>
<feature type="region of interest" description="Disordered" evidence="2">
    <location>
        <begin position="209"/>
        <end position="237"/>
    </location>
</feature>
<dbReference type="GO" id="GO:0005737">
    <property type="term" value="C:cytoplasm"/>
    <property type="evidence" value="ECO:0007669"/>
    <property type="project" value="UniProtKB-ARBA"/>
</dbReference>
<keyword evidence="5" id="KW-1185">Reference proteome</keyword>
<dbReference type="InterPro" id="IPR000195">
    <property type="entry name" value="Rab-GAP-TBC_dom"/>
</dbReference>
<dbReference type="Pfam" id="PF00566">
    <property type="entry name" value="RabGAP-TBC"/>
    <property type="match status" value="1"/>
</dbReference>
<name>A0A9W8LZC4_9FUNG</name>
<dbReference type="PANTHER" id="PTHR22957:SF502">
    <property type="entry name" value="SMALL G PROTEIN SIGNALING MODULATOR 2-RELATED"/>
    <property type="match status" value="1"/>
</dbReference>